<proteinExistence type="predicted"/>
<accession>A0A2G8T2Q7</accession>
<dbReference type="OrthoDB" id="1907165at2"/>
<evidence type="ECO:0008006" key="3">
    <source>
        <dbReference type="Google" id="ProtNLM"/>
    </source>
</evidence>
<dbReference type="EMBL" id="PDOB01000009">
    <property type="protein sequence ID" value="PIL40335.1"/>
    <property type="molecule type" value="Genomic_DNA"/>
</dbReference>
<gene>
    <name evidence="1" type="ORF">CR103_07845</name>
</gene>
<dbReference type="AlphaFoldDB" id="A0A2G8T2Q7"/>
<dbReference type="SUPFAM" id="SSF69279">
    <property type="entry name" value="Phage tail proteins"/>
    <property type="match status" value="1"/>
</dbReference>
<dbReference type="Proteomes" id="UP000228593">
    <property type="component" value="Unassembled WGS sequence"/>
</dbReference>
<dbReference type="Pfam" id="PF05954">
    <property type="entry name" value="Phage_GPD"/>
    <property type="match status" value="1"/>
</dbReference>
<organism evidence="1 2">
    <name type="scientific">Massilia psychrophila</name>
    <dbReference type="NCBI Taxonomy" id="1603353"/>
    <lineage>
        <taxon>Bacteria</taxon>
        <taxon>Pseudomonadati</taxon>
        <taxon>Pseudomonadota</taxon>
        <taxon>Betaproteobacteria</taxon>
        <taxon>Burkholderiales</taxon>
        <taxon>Oxalobacteraceae</taxon>
        <taxon>Telluria group</taxon>
        <taxon>Massilia</taxon>
    </lineage>
</organism>
<comment type="caution">
    <text evidence="1">The sequence shown here is derived from an EMBL/GenBank/DDBJ whole genome shotgun (WGS) entry which is preliminary data.</text>
</comment>
<dbReference type="RefSeq" id="WP_099915441.1">
    <property type="nucleotide sequence ID" value="NZ_BMHS01000013.1"/>
</dbReference>
<keyword evidence="2" id="KW-1185">Reference proteome</keyword>
<sequence>MVTELLADYPRVRGEFDLAQALSARPLRLQYRETDFDFLQRIVAAEGLNWRFEYQQADATDHASTVHAQHTLVKSTRTR</sequence>
<protein>
    <recommendedName>
        <fullName evidence="3">Type VI secretion system tip protein VgrG</fullName>
    </recommendedName>
</protein>
<evidence type="ECO:0000313" key="1">
    <source>
        <dbReference type="EMBL" id="PIL40335.1"/>
    </source>
</evidence>
<dbReference type="Gene3D" id="3.55.50.10">
    <property type="entry name" value="Baseplate protein-like domains"/>
    <property type="match status" value="1"/>
</dbReference>
<name>A0A2G8T2Q7_9BURK</name>
<evidence type="ECO:0000313" key="2">
    <source>
        <dbReference type="Proteomes" id="UP000228593"/>
    </source>
</evidence>
<reference evidence="1 2" key="1">
    <citation type="submission" date="2017-10" db="EMBL/GenBank/DDBJ databases">
        <title>Massilia psychrophilum sp. nov., a novel purple-pigmented bacterium isolated from Tianshan glacier, Xinjiang Municipality, China.</title>
        <authorList>
            <person name="Wang H."/>
        </authorList>
    </citation>
    <scope>NUCLEOTIDE SEQUENCE [LARGE SCALE GENOMIC DNA]</scope>
    <source>
        <strain evidence="1 2">JCM 30813</strain>
    </source>
</reference>